<gene>
    <name evidence="2" type="ORF">HMPREF6123_0297</name>
</gene>
<dbReference type="STRING" id="585501.HMPREF6123_0297"/>
<keyword evidence="3" id="KW-1185">Reference proteome</keyword>
<dbReference type="RefSeq" id="WP_007155761.1">
    <property type="nucleotide sequence ID" value="NZ_GG668533.1"/>
</dbReference>
<evidence type="ECO:0000313" key="2">
    <source>
        <dbReference type="EMBL" id="EEJ52425.1"/>
    </source>
</evidence>
<comment type="caution">
    <text evidence="2">The sequence shown here is derived from an EMBL/GenBank/DDBJ whole genome shotgun (WGS) entry which is preliminary data.</text>
</comment>
<dbReference type="Proteomes" id="UP000004121">
    <property type="component" value="Unassembled WGS sequence"/>
</dbReference>
<protein>
    <recommendedName>
        <fullName evidence="1">Putative Se/S carrier protein-like domain-containing protein</fullName>
    </recommendedName>
</protein>
<dbReference type="EMBL" id="ACKX01000031">
    <property type="protein sequence ID" value="EEJ52425.1"/>
    <property type="molecule type" value="Genomic_DNA"/>
</dbReference>
<dbReference type="Pfam" id="PF11823">
    <property type="entry name" value="Se_S_carrier"/>
    <property type="match status" value="1"/>
</dbReference>
<accession>C2KUX8</accession>
<proteinExistence type="predicted"/>
<dbReference type="AlphaFoldDB" id="C2KUX8"/>
<name>C2KUX8_9FIRM</name>
<organism evidence="2 3">
    <name type="scientific">Oribacterium sinus F0268</name>
    <dbReference type="NCBI Taxonomy" id="585501"/>
    <lineage>
        <taxon>Bacteria</taxon>
        <taxon>Bacillati</taxon>
        <taxon>Bacillota</taxon>
        <taxon>Clostridia</taxon>
        <taxon>Lachnospirales</taxon>
        <taxon>Lachnospiraceae</taxon>
        <taxon>Oribacterium</taxon>
    </lineage>
</organism>
<evidence type="ECO:0000259" key="1">
    <source>
        <dbReference type="Pfam" id="PF11823"/>
    </source>
</evidence>
<dbReference type="OrthoDB" id="3192849at2"/>
<sequence length="84" mass="9636">MKEYIATFHTHFSAMMSGKKMEAAGISYSLEPVPRSLSSSCGTCIRFQAEDWKEEWMDKDCDSIYEVLGEKDKNPEYQKIISLS</sequence>
<feature type="domain" description="Putative Se/S carrier protein-like" evidence="1">
    <location>
        <begin position="3"/>
        <end position="53"/>
    </location>
</feature>
<dbReference type="HOGENOM" id="CLU_167443_4_1_9"/>
<evidence type="ECO:0000313" key="3">
    <source>
        <dbReference type="Proteomes" id="UP000004121"/>
    </source>
</evidence>
<reference evidence="2 3" key="1">
    <citation type="submission" date="2009-04" db="EMBL/GenBank/DDBJ databases">
        <authorList>
            <person name="Qin X."/>
            <person name="Bachman B."/>
            <person name="Battles P."/>
            <person name="Bell A."/>
            <person name="Bess C."/>
            <person name="Bickham C."/>
            <person name="Chaboub L."/>
            <person name="Chen D."/>
            <person name="Coyle M."/>
            <person name="Deiros D.R."/>
            <person name="Dinh H."/>
            <person name="Forbes L."/>
            <person name="Fowler G."/>
            <person name="Francisco L."/>
            <person name="Fu Q."/>
            <person name="Gubbala S."/>
            <person name="Hale W."/>
            <person name="Han Y."/>
            <person name="Hemphill L."/>
            <person name="Highlander S.K."/>
            <person name="Hirani K."/>
            <person name="Hogues M."/>
            <person name="Jackson L."/>
            <person name="Jakkamsetti A."/>
            <person name="Javaid M."/>
            <person name="Jiang H."/>
            <person name="Korchina V."/>
            <person name="Kovar C."/>
            <person name="Lara F."/>
            <person name="Lee S."/>
            <person name="Mata R."/>
            <person name="Mathew T."/>
            <person name="Moen C."/>
            <person name="Morales K."/>
            <person name="Munidasa M."/>
            <person name="Nazareth L."/>
            <person name="Ngo R."/>
            <person name="Nguyen L."/>
            <person name="Okwuonu G."/>
            <person name="Ongeri F."/>
            <person name="Patil S."/>
            <person name="Petrosino J."/>
            <person name="Pham C."/>
            <person name="Pham P."/>
            <person name="Pu L.-L."/>
            <person name="Puazo M."/>
            <person name="Raj R."/>
            <person name="Reid J."/>
            <person name="Rouhana J."/>
            <person name="Saada N."/>
            <person name="Shang Y."/>
            <person name="Simmons D."/>
            <person name="Thornton R."/>
            <person name="Warren J."/>
            <person name="Weissenberger G."/>
            <person name="Zhang J."/>
            <person name="Zhang L."/>
            <person name="Zhou C."/>
            <person name="Zhu D."/>
            <person name="Muzny D."/>
            <person name="Worley K."/>
            <person name="Gibbs R."/>
        </authorList>
    </citation>
    <scope>NUCLEOTIDE SEQUENCE [LARGE SCALE GENOMIC DNA]</scope>
    <source>
        <strain evidence="2 3">F0268</strain>
    </source>
</reference>
<dbReference type="eggNOG" id="ENOG503335M">
    <property type="taxonomic scope" value="Bacteria"/>
</dbReference>
<dbReference type="InterPro" id="IPR021778">
    <property type="entry name" value="Se/S_carrier-like"/>
</dbReference>
<dbReference type="InParanoid" id="C2KUX8"/>